<dbReference type="Pfam" id="PF13145">
    <property type="entry name" value="Rotamase_2"/>
    <property type="match status" value="1"/>
</dbReference>
<keyword evidence="4 5" id="KW-0697">Rotamase</keyword>
<dbReference type="Gene3D" id="1.10.4030.10">
    <property type="entry name" value="Porin chaperone SurA, peptide-binding domain"/>
    <property type="match status" value="1"/>
</dbReference>
<comment type="caution">
    <text evidence="8">The sequence shown here is derived from an EMBL/GenBank/DDBJ whole genome shotgun (WGS) entry which is preliminary data.</text>
</comment>
<proteinExistence type="inferred from homology"/>
<name>A0ABX1N677_9RHOO</name>
<accession>A0ABX1N677</accession>
<evidence type="ECO:0000256" key="1">
    <source>
        <dbReference type="ARBA" id="ARBA00000971"/>
    </source>
</evidence>
<evidence type="ECO:0000256" key="5">
    <source>
        <dbReference type="PROSITE-ProRule" id="PRU00278"/>
    </source>
</evidence>
<keyword evidence="9" id="KW-1185">Reference proteome</keyword>
<keyword evidence="6" id="KW-0732">Signal</keyword>
<keyword evidence="5" id="KW-0413">Isomerase</keyword>
<feature type="signal peptide" evidence="6">
    <location>
        <begin position="1"/>
        <end position="23"/>
    </location>
</feature>
<dbReference type="RefSeq" id="WP_169199996.1">
    <property type="nucleotide sequence ID" value="NZ_WTVH02000010.1"/>
</dbReference>
<dbReference type="InterPro" id="IPR050245">
    <property type="entry name" value="PrsA_foldase"/>
</dbReference>
<evidence type="ECO:0000256" key="3">
    <source>
        <dbReference type="ARBA" id="ARBA00013194"/>
    </source>
</evidence>
<feature type="chain" id="PRO_5046639496" description="peptidylprolyl isomerase" evidence="6">
    <location>
        <begin position="24"/>
        <end position="299"/>
    </location>
</feature>
<comment type="catalytic activity">
    <reaction evidence="1">
        <text>[protein]-peptidylproline (omega=180) = [protein]-peptidylproline (omega=0)</text>
        <dbReference type="Rhea" id="RHEA:16237"/>
        <dbReference type="Rhea" id="RHEA-COMP:10747"/>
        <dbReference type="Rhea" id="RHEA-COMP:10748"/>
        <dbReference type="ChEBI" id="CHEBI:83833"/>
        <dbReference type="ChEBI" id="CHEBI:83834"/>
        <dbReference type="EC" id="5.2.1.8"/>
    </reaction>
</comment>
<comment type="similarity">
    <text evidence="2">Belongs to the PpiC/parvulin rotamase family.</text>
</comment>
<organism evidence="8 9">
    <name type="scientific">Aromatoleum buckelii</name>
    <dbReference type="NCBI Taxonomy" id="200254"/>
    <lineage>
        <taxon>Bacteria</taxon>
        <taxon>Pseudomonadati</taxon>
        <taxon>Pseudomonadota</taxon>
        <taxon>Betaproteobacteria</taxon>
        <taxon>Rhodocyclales</taxon>
        <taxon>Rhodocyclaceae</taxon>
        <taxon>Aromatoleum</taxon>
    </lineage>
</organism>
<reference evidence="8" key="1">
    <citation type="submission" date="2019-12" db="EMBL/GenBank/DDBJ databases">
        <title>Comparative genomics gives insights into the taxonomy of the Azoarcus-Aromatoleum group and reveals separate origins of nif in the plant-associated Azoarcus and non-plant-associated Aromatoleum sub-groups.</title>
        <authorList>
            <person name="Lafos M."/>
            <person name="Maluk M."/>
            <person name="Batista M."/>
            <person name="Junghare M."/>
            <person name="Carmona M."/>
            <person name="Faoro H."/>
            <person name="Cruz L.M."/>
            <person name="Battistoni F."/>
            <person name="De Souza E."/>
            <person name="Pedrosa F."/>
            <person name="Chen W.-M."/>
            <person name="Poole P.S."/>
            <person name="Dixon R.A."/>
            <person name="James E.K."/>
        </authorList>
    </citation>
    <scope>NUCLEOTIDE SEQUENCE</scope>
    <source>
        <strain evidence="8">U120</strain>
    </source>
</reference>
<dbReference type="Proteomes" id="UP000601990">
    <property type="component" value="Unassembled WGS sequence"/>
</dbReference>
<dbReference type="PANTHER" id="PTHR47245">
    <property type="entry name" value="PEPTIDYLPROLYL ISOMERASE"/>
    <property type="match status" value="1"/>
</dbReference>
<dbReference type="PROSITE" id="PS50198">
    <property type="entry name" value="PPIC_PPIASE_2"/>
    <property type="match status" value="1"/>
</dbReference>
<evidence type="ECO:0000259" key="7">
    <source>
        <dbReference type="PROSITE" id="PS50198"/>
    </source>
</evidence>
<evidence type="ECO:0000256" key="4">
    <source>
        <dbReference type="ARBA" id="ARBA00023110"/>
    </source>
</evidence>
<protein>
    <recommendedName>
        <fullName evidence="3">peptidylprolyl isomerase</fullName>
        <ecNumber evidence="3">5.2.1.8</ecNumber>
    </recommendedName>
</protein>
<dbReference type="PANTHER" id="PTHR47245:SF2">
    <property type="entry name" value="PEPTIDYL-PROLYL CIS-TRANS ISOMERASE HP_0175-RELATED"/>
    <property type="match status" value="1"/>
</dbReference>
<sequence length="299" mass="32856">MMFSWRSWCLAGAVLMFSGLTFAADQDDPVFAEIAGESFRISDLRTFIQKRPAVGAQALTAEGIREAVAEFVDSKVFRHEGVRLGISSDPGIPVDNDGYYFKVQFATIEKCATPSDDEARRFFDANPARFATPAFVRVARVALRESDSIDGEPATLAIAAMLTKVRSGEMSFSDVVARAGEAAKAGGAALEMGDLGFIQLRREEIAANDMLRKLSEAKSGELIGPVAQEGHVFAFEVLDRREPVLFTWDGARNDAKRQLVRECQRKNLQAKRAELYARYQVTMHEAVVAAIKPTLQAGR</sequence>
<feature type="domain" description="PpiC" evidence="7">
    <location>
        <begin position="133"/>
        <end position="239"/>
    </location>
</feature>
<dbReference type="EC" id="5.2.1.8" evidence="3"/>
<dbReference type="EMBL" id="WTVH01000037">
    <property type="protein sequence ID" value="NMF94776.1"/>
    <property type="molecule type" value="Genomic_DNA"/>
</dbReference>
<evidence type="ECO:0000313" key="9">
    <source>
        <dbReference type="Proteomes" id="UP000601990"/>
    </source>
</evidence>
<evidence type="ECO:0000313" key="8">
    <source>
        <dbReference type="EMBL" id="NMF94776.1"/>
    </source>
</evidence>
<evidence type="ECO:0000256" key="6">
    <source>
        <dbReference type="SAM" id="SignalP"/>
    </source>
</evidence>
<dbReference type="InterPro" id="IPR000297">
    <property type="entry name" value="PPIase_PpiC"/>
</dbReference>
<dbReference type="InterPro" id="IPR046357">
    <property type="entry name" value="PPIase_dom_sf"/>
</dbReference>
<evidence type="ECO:0000256" key="2">
    <source>
        <dbReference type="ARBA" id="ARBA00007656"/>
    </source>
</evidence>
<gene>
    <name evidence="8" type="ORF">GO608_15775</name>
</gene>
<dbReference type="Gene3D" id="3.10.50.40">
    <property type="match status" value="1"/>
</dbReference>